<gene>
    <name evidence="1" type="ORF">CDAR_120471</name>
</gene>
<evidence type="ECO:0000313" key="2">
    <source>
        <dbReference type="Proteomes" id="UP001054837"/>
    </source>
</evidence>
<comment type="caution">
    <text evidence="1">The sequence shown here is derived from an EMBL/GenBank/DDBJ whole genome shotgun (WGS) entry which is preliminary data.</text>
</comment>
<evidence type="ECO:0000313" key="1">
    <source>
        <dbReference type="EMBL" id="GIY78476.1"/>
    </source>
</evidence>
<dbReference type="Proteomes" id="UP001054837">
    <property type="component" value="Unassembled WGS sequence"/>
</dbReference>
<proteinExistence type="predicted"/>
<accession>A0AAV4W7M6</accession>
<keyword evidence="2" id="KW-1185">Reference proteome</keyword>
<sequence>MDITSNISCECPYLQNNPIIPLYSLQGKSHYRCNQGQGGFTVPSRVLHLLKGEIWSRVPVPSPPCFVTRSLNVSFRAPVNGWKEIASTPKSSSNLIEDRVISATL</sequence>
<reference evidence="1 2" key="1">
    <citation type="submission" date="2021-06" db="EMBL/GenBank/DDBJ databases">
        <title>Caerostris darwini draft genome.</title>
        <authorList>
            <person name="Kono N."/>
            <person name="Arakawa K."/>
        </authorList>
    </citation>
    <scope>NUCLEOTIDE SEQUENCE [LARGE SCALE GENOMIC DNA]</scope>
</reference>
<organism evidence="1 2">
    <name type="scientific">Caerostris darwini</name>
    <dbReference type="NCBI Taxonomy" id="1538125"/>
    <lineage>
        <taxon>Eukaryota</taxon>
        <taxon>Metazoa</taxon>
        <taxon>Ecdysozoa</taxon>
        <taxon>Arthropoda</taxon>
        <taxon>Chelicerata</taxon>
        <taxon>Arachnida</taxon>
        <taxon>Araneae</taxon>
        <taxon>Araneomorphae</taxon>
        <taxon>Entelegynae</taxon>
        <taxon>Araneoidea</taxon>
        <taxon>Araneidae</taxon>
        <taxon>Caerostris</taxon>
    </lineage>
</organism>
<name>A0AAV4W7M6_9ARAC</name>
<dbReference type="EMBL" id="BPLQ01014248">
    <property type="protein sequence ID" value="GIY78476.1"/>
    <property type="molecule type" value="Genomic_DNA"/>
</dbReference>
<protein>
    <submittedName>
        <fullName evidence="1">Uncharacterized protein</fullName>
    </submittedName>
</protein>
<dbReference type="AlphaFoldDB" id="A0AAV4W7M6"/>